<protein>
    <recommendedName>
        <fullName evidence="2">alpha-L-rhamnosidase</fullName>
        <ecNumber evidence="2">3.2.1.40</ecNumber>
    </recommendedName>
</protein>
<feature type="domain" description="Alpha-L-rhamnosidase concanavalin-like" evidence="4">
    <location>
        <begin position="322"/>
        <end position="425"/>
    </location>
</feature>
<dbReference type="InterPro" id="IPR013737">
    <property type="entry name" value="Bac_rhamnosid_N"/>
</dbReference>
<dbReference type="OrthoDB" id="9761045at2"/>
<comment type="catalytic activity">
    <reaction evidence="1">
        <text>Hydrolysis of terminal non-reducing alpha-L-rhamnose residues in alpha-L-rhamnosides.</text>
        <dbReference type="EC" id="3.2.1.40"/>
    </reaction>
</comment>
<evidence type="ECO:0000259" key="5">
    <source>
        <dbReference type="Pfam" id="PF08531"/>
    </source>
</evidence>
<reference evidence="8 9" key="1">
    <citation type="submission" date="2018-06" db="EMBL/GenBank/DDBJ databases">
        <title>Genomic Encyclopedia of Type Strains, Phase III (KMG-III): the genomes of soil and plant-associated and newly described type strains.</title>
        <authorList>
            <person name="Whitman W."/>
        </authorList>
    </citation>
    <scope>NUCLEOTIDE SEQUENCE [LARGE SCALE GENOMIC DNA]</scope>
    <source>
        <strain evidence="8 9">CGMCC 4.7090</strain>
    </source>
</reference>
<dbReference type="RefSeq" id="WP_111650417.1">
    <property type="nucleotide sequence ID" value="NZ_JACHWI010000007.1"/>
</dbReference>
<dbReference type="PANTHER" id="PTHR33307">
    <property type="entry name" value="ALPHA-RHAMNOSIDASE (EUROFUNG)"/>
    <property type="match status" value="1"/>
</dbReference>
<dbReference type="Gene3D" id="2.60.40.10">
    <property type="entry name" value="Immunoglobulins"/>
    <property type="match status" value="1"/>
</dbReference>
<accession>A0A327ZCC6</accession>
<keyword evidence="3" id="KW-0378">Hydrolase</keyword>
<evidence type="ECO:0000256" key="1">
    <source>
        <dbReference type="ARBA" id="ARBA00001445"/>
    </source>
</evidence>
<dbReference type="GO" id="GO:0030596">
    <property type="term" value="F:alpha-L-rhamnosidase activity"/>
    <property type="evidence" value="ECO:0007669"/>
    <property type="project" value="UniProtKB-EC"/>
</dbReference>
<evidence type="ECO:0000313" key="9">
    <source>
        <dbReference type="Proteomes" id="UP000249341"/>
    </source>
</evidence>
<dbReference type="InterPro" id="IPR035398">
    <property type="entry name" value="Bac_rhamnosid_C"/>
</dbReference>
<dbReference type="Proteomes" id="UP000249341">
    <property type="component" value="Unassembled WGS sequence"/>
</dbReference>
<dbReference type="PIRSF" id="PIRSF010631">
    <property type="entry name" value="A-rhamnsds"/>
    <property type="match status" value="1"/>
</dbReference>
<name>A0A327ZCC6_9ACTN</name>
<dbReference type="PANTHER" id="PTHR33307:SF6">
    <property type="entry name" value="ALPHA-RHAMNOSIDASE (EUROFUNG)-RELATED"/>
    <property type="match status" value="1"/>
</dbReference>
<dbReference type="Gene3D" id="2.60.420.10">
    <property type="entry name" value="Maltose phosphorylase, domain 3"/>
    <property type="match status" value="1"/>
</dbReference>
<organism evidence="8 9">
    <name type="scientific">Actinoplanes lutulentus</name>
    <dbReference type="NCBI Taxonomy" id="1287878"/>
    <lineage>
        <taxon>Bacteria</taxon>
        <taxon>Bacillati</taxon>
        <taxon>Actinomycetota</taxon>
        <taxon>Actinomycetes</taxon>
        <taxon>Micromonosporales</taxon>
        <taxon>Micromonosporaceae</taxon>
        <taxon>Actinoplanes</taxon>
    </lineage>
</organism>
<dbReference type="EC" id="3.2.1.40" evidence="2"/>
<dbReference type="InterPro" id="IPR013783">
    <property type="entry name" value="Ig-like_fold"/>
</dbReference>
<feature type="domain" description="Bacterial alpha-L-rhamnosidase N-terminal" evidence="5">
    <location>
        <begin position="146"/>
        <end position="307"/>
    </location>
</feature>
<dbReference type="InterPro" id="IPR008902">
    <property type="entry name" value="Rhamnosid_concanavalin"/>
</dbReference>
<dbReference type="GO" id="GO:0005975">
    <property type="term" value="P:carbohydrate metabolic process"/>
    <property type="evidence" value="ECO:0007669"/>
    <property type="project" value="InterPro"/>
</dbReference>
<evidence type="ECO:0000259" key="4">
    <source>
        <dbReference type="Pfam" id="PF05592"/>
    </source>
</evidence>
<gene>
    <name evidence="8" type="ORF">B0I29_108195</name>
</gene>
<sequence length="885" mass="96506">MTGAPIDLRTDTRVAPVGIDNPRPEFAWRPAPGAGPQTKYAVQVSAGAGFGPGDLIWDSGPAAGAQPFGIVHGGPALASAHAYRWRVRTWDDQDRAGLWSEPATFETGILDPARWRARWISGPAPASTADYQVVYLRTVVEVPSAVVRGRAYVSALGWYRFFVNGVDLTGPALVPRWTPFDTAVEYQTYDITDAVTTGRNVLAMAVADGRFRGRNGGHNVPAVYGDRLAGFAQIELDLADGSRLLLTTDETWKAGAGRIRTADPKFGEQADQRISDDDWHTGETTPARFSAAWVLDQPRTLIAEEVARVQQVHLLPARTVTRTPSGKQIVDFGQNFAGVVRIRLTGPAGARIGLTHSEVLRDDGELDVDYLFEGAIGKFQQRDEVLLGSATTTYQPWFTIHGFRYLEVDGLPGDLDPTSVDGIVLSSDLPASGSFDCSDPRLNQLYGNVGWSLRSNFVDTPTDCPTRERSGWTGDIQVFAPTATTYVDAQSYLRRYLRNLATEQLPDGRIPIFIPAEGSTFSGGLQRAVRAGGGSIGWGDAAVLLPWTLYRYYGDRTVLERGYPAMTAWVDHLASKAYEHRSLRRRLRGTGRSDIEQHILDTGFHFGEWLRPGTGALGSVVDSYRRGSVVNTAYLEHSARTLSTIAALLGHDPDAARYRRLADRTRHAWRTVFLAADGRIGSDRQDDYVRALAFDLLEPGERPAAVARLVTLIEQAGDHLGTGFLSTPMLLPALADGGRPDVVWRLLLQNTSPSWLYQVECGATTVWESWEGHKPDGRAHLSHNHYALGAVAGFLTERVAGLTPGEPGYRVIDIQPLIGGGLTHACATLRTPFGTATSGWTRDADQVHLEVTVPPGATARVRTGRDGIHHVGSGTHVFEWKQVIA</sequence>
<dbReference type="Pfam" id="PF08531">
    <property type="entry name" value="Bac_rhamnosid_N"/>
    <property type="match status" value="1"/>
</dbReference>
<evidence type="ECO:0000259" key="7">
    <source>
        <dbReference type="Pfam" id="PF17390"/>
    </source>
</evidence>
<dbReference type="InterPro" id="IPR012341">
    <property type="entry name" value="6hp_glycosidase-like_sf"/>
</dbReference>
<evidence type="ECO:0000256" key="2">
    <source>
        <dbReference type="ARBA" id="ARBA00012652"/>
    </source>
</evidence>
<dbReference type="Pfam" id="PF17390">
    <property type="entry name" value="Bac_rhamnosid_C"/>
    <property type="match status" value="1"/>
</dbReference>
<feature type="domain" description="Alpha-L-rhamnosidase six-hairpin glycosidase" evidence="6">
    <location>
        <begin position="432"/>
        <end position="799"/>
    </location>
</feature>
<evidence type="ECO:0000256" key="3">
    <source>
        <dbReference type="ARBA" id="ARBA00022801"/>
    </source>
</evidence>
<dbReference type="AlphaFoldDB" id="A0A327ZCC6"/>
<keyword evidence="9" id="KW-1185">Reference proteome</keyword>
<dbReference type="Pfam" id="PF17389">
    <property type="entry name" value="Bac_rhamnosid6H"/>
    <property type="match status" value="1"/>
</dbReference>
<dbReference type="EMBL" id="QLMJ01000008">
    <property type="protein sequence ID" value="RAK36605.1"/>
    <property type="molecule type" value="Genomic_DNA"/>
</dbReference>
<dbReference type="SUPFAM" id="SSF48208">
    <property type="entry name" value="Six-hairpin glycosidases"/>
    <property type="match status" value="1"/>
</dbReference>
<proteinExistence type="predicted"/>
<dbReference type="Gene3D" id="1.50.10.10">
    <property type="match status" value="1"/>
</dbReference>
<evidence type="ECO:0000313" key="8">
    <source>
        <dbReference type="EMBL" id="RAK36605.1"/>
    </source>
</evidence>
<dbReference type="InterPro" id="IPR008928">
    <property type="entry name" value="6-hairpin_glycosidase_sf"/>
</dbReference>
<dbReference type="InterPro" id="IPR035396">
    <property type="entry name" value="Bac_rhamnosid6H"/>
</dbReference>
<feature type="domain" description="Alpha-L-rhamnosidase C-terminal" evidence="7">
    <location>
        <begin position="801"/>
        <end position="861"/>
    </location>
</feature>
<dbReference type="Pfam" id="PF05592">
    <property type="entry name" value="Bac_rhamnosid"/>
    <property type="match status" value="1"/>
</dbReference>
<dbReference type="Pfam" id="PF25788">
    <property type="entry name" value="Ig_Rha78A_N"/>
    <property type="match status" value="1"/>
</dbReference>
<evidence type="ECO:0000259" key="6">
    <source>
        <dbReference type="Pfam" id="PF17389"/>
    </source>
</evidence>
<comment type="caution">
    <text evidence="8">The sequence shown here is derived from an EMBL/GenBank/DDBJ whole genome shotgun (WGS) entry which is preliminary data.</text>
</comment>
<dbReference type="InterPro" id="IPR016007">
    <property type="entry name" value="Alpha_rhamnosid"/>
</dbReference>
<dbReference type="Gene3D" id="2.60.120.260">
    <property type="entry name" value="Galactose-binding domain-like"/>
    <property type="match status" value="2"/>
</dbReference>